<dbReference type="AlphaFoldDB" id="A0A5C6ZDN0"/>
<gene>
    <name evidence="2" type="ORF">ESY86_17225</name>
</gene>
<organism evidence="2 3">
    <name type="scientific">Subsaximicrobium wynnwilliamsii</name>
    <dbReference type="NCBI Taxonomy" id="291179"/>
    <lineage>
        <taxon>Bacteria</taxon>
        <taxon>Pseudomonadati</taxon>
        <taxon>Bacteroidota</taxon>
        <taxon>Flavobacteriia</taxon>
        <taxon>Flavobacteriales</taxon>
        <taxon>Flavobacteriaceae</taxon>
        <taxon>Subsaximicrobium</taxon>
    </lineage>
</organism>
<evidence type="ECO:0000313" key="3">
    <source>
        <dbReference type="Proteomes" id="UP000321578"/>
    </source>
</evidence>
<reference evidence="2 3" key="1">
    <citation type="submission" date="2019-08" db="EMBL/GenBank/DDBJ databases">
        <title>Genomes of Subsaximicrobium wynnwilliamsii strains.</title>
        <authorList>
            <person name="Bowman J.P."/>
        </authorList>
    </citation>
    <scope>NUCLEOTIDE SEQUENCE [LARGE SCALE GENOMIC DNA]</scope>
    <source>
        <strain evidence="2 3">2-80-2</strain>
    </source>
</reference>
<dbReference type="SUPFAM" id="SSF82171">
    <property type="entry name" value="DPP6 N-terminal domain-like"/>
    <property type="match status" value="1"/>
</dbReference>
<protein>
    <submittedName>
        <fullName evidence="2">Uncharacterized protein</fullName>
    </submittedName>
</protein>
<accession>A0A5C6ZDN0</accession>
<keyword evidence="3" id="KW-1185">Reference proteome</keyword>
<evidence type="ECO:0000313" key="2">
    <source>
        <dbReference type="EMBL" id="TXD87304.1"/>
    </source>
</evidence>
<feature type="signal peptide" evidence="1">
    <location>
        <begin position="1"/>
        <end position="18"/>
    </location>
</feature>
<sequence length="496" mass="56192">MKKFLLLACFIAVSAAYSQTTTKLSVSESEEYKDEVKAKDILAIHTTNSGLTGIIRDSKRDFLFDVFDTGLNKVFNMVVESDRNETFVGELFSGEEMKFFTVDSPKKTERIIYCHIFNLAQKSVKKVKLFETTVEKKQALFSGGNKRETSFAISPSGNYFAVTTDNSKKHANAYTIRVFDASNLSLLFEKVYQEHEERYYEHNDLSIDDEANVYALGKLFVKGRSQKKDGEANYEFVLNKISKSDMKAISIGMDEEHIQSLNISVTENQLNLLGFYSEERAGRIKGGCNFTIDKKELAITSKKHQDLPIAVYEDLYGDKRADRKKDKELTSFYVDYVLTDDDDNTYMLAEEFYITTTYVSMGMNGGHIQTVNHYDDVLVFKFDNSGNLAWGRSIFKRATAPSYNAFVKNNQLHVILNSGKNLLEKNDGRTKVSKGFLESSSLYDIVYSADGDVSYDKIQDNKGNTDYVPFFGTFETGTFIMSSAGGGRNNQFMILK</sequence>
<dbReference type="OrthoDB" id="1403331at2"/>
<feature type="chain" id="PRO_5022753233" evidence="1">
    <location>
        <begin position="19"/>
        <end position="496"/>
    </location>
</feature>
<dbReference type="Proteomes" id="UP000321578">
    <property type="component" value="Unassembled WGS sequence"/>
</dbReference>
<keyword evidence="1" id="KW-0732">Signal</keyword>
<evidence type="ECO:0000256" key="1">
    <source>
        <dbReference type="SAM" id="SignalP"/>
    </source>
</evidence>
<proteinExistence type="predicted"/>
<name>A0A5C6ZDN0_9FLAO</name>
<comment type="caution">
    <text evidence="2">The sequence shown here is derived from an EMBL/GenBank/DDBJ whole genome shotgun (WGS) entry which is preliminary data.</text>
</comment>
<dbReference type="EMBL" id="VORO01000026">
    <property type="protein sequence ID" value="TXD87304.1"/>
    <property type="molecule type" value="Genomic_DNA"/>
</dbReference>
<dbReference type="RefSeq" id="WP_147087971.1">
    <property type="nucleotide sequence ID" value="NZ_VORM01000029.1"/>
</dbReference>